<dbReference type="EMBL" id="CM000606">
    <property type="protein sequence ID" value="EEC50898.1"/>
    <property type="molecule type" value="Genomic_DNA"/>
</dbReference>
<evidence type="ECO:0000313" key="1">
    <source>
        <dbReference type="EMBL" id="EEC50898.1"/>
    </source>
</evidence>
<dbReference type="PaxDb" id="2850-Phatr32937"/>
<gene>
    <name evidence="1" type="ORF">PHATRDRAFT_32937</name>
</gene>
<dbReference type="RefSeq" id="XP_002178084.1">
    <property type="nucleotide sequence ID" value="XM_002178048.1"/>
</dbReference>
<sequence>MSSEGPYGRHGFQSNPGGGGYGGGASYGGGAPTGGAYMAPSYGGGYGGGASYAAPSPQGYGGDYGGYSAQGSGDYMVGLAGGYFQVIVPWPMVDFVQVIARMGKTLGKFC</sequence>
<organism evidence="1 2">
    <name type="scientific">Phaeodactylum tricornutum (strain CCAP 1055/1)</name>
    <dbReference type="NCBI Taxonomy" id="556484"/>
    <lineage>
        <taxon>Eukaryota</taxon>
        <taxon>Sar</taxon>
        <taxon>Stramenopiles</taxon>
        <taxon>Ochrophyta</taxon>
        <taxon>Bacillariophyta</taxon>
        <taxon>Bacillariophyceae</taxon>
        <taxon>Bacillariophycidae</taxon>
        <taxon>Naviculales</taxon>
        <taxon>Phaeodactylaceae</taxon>
        <taxon>Phaeodactylum</taxon>
    </lineage>
</organism>
<dbReference type="KEGG" id="pti:PHATRDRAFT_32937"/>
<keyword evidence="2" id="KW-1185">Reference proteome</keyword>
<dbReference type="AlphaFoldDB" id="B7FT23"/>
<reference evidence="2" key="2">
    <citation type="submission" date="2008-08" db="EMBL/GenBank/DDBJ databases">
        <authorList>
            <consortium name="Diatom Consortium"/>
            <person name="Grigoriev I."/>
            <person name="Grimwood J."/>
            <person name="Kuo A."/>
            <person name="Otillar R.P."/>
            <person name="Salamov A."/>
            <person name="Detter J.C."/>
            <person name="Lindquist E."/>
            <person name="Shapiro H."/>
            <person name="Lucas S."/>
            <person name="Glavina del Rio T."/>
            <person name="Pitluck S."/>
            <person name="Rokhsar D."/>
            <person name="Bowler C."/>
        </authorList>
    </citation>
    <scope>GENOME REANNOTATION</scope>
    <source>
        <strain evidence="2">CCAP 1055/1</strain>
    </source>
</reference>
<reference evidence="1 2" key="1">
    <citation type="journal article" date="2008" name="Nature">
        <title>The Phaeodactylum genome reveals the evolutionary history of diatom genomes.</title>
        <authorList>
            <person name="Bowler C."/>
            <person name="Allen A.E."/>
            <person name="Badger J.H."/>
            <person name="Grimwood J."/>
            <person name="Jabbari K."/>
            <person name="Kuo A."/>
            <person name="Maheswari U."/>
            <person name="Martens C."/>
            <person name="Maumus F."/>
            <person name="Otillar R.P."/>
            <person name="Rayko E."/>
            <person name="Salamov A."/>
            <person name="Vandepoele K."/>
            <person name="Beszteri B."/>
            <person name="Gruber A."/>
            <person name="Heijde M."/>
            <person name="Katinka M."/>
            <person name="Mock T."/>
            <person name="Valentin K."/>
            <person name="Verret F."/>
            <person name="Berges J.A."/>
            <person name="Brownlee C."/>
            <person name="Cadoret J.P."/>
            <person name="Chiovitti A."/>
            <person name="Choi C.J."/>
            <person name="Coesel S."/>
            <person name="De Martino A."/>
            <person name="Detter J.C."/>
            <person name="Durkin C."/>
            <person name="Falciatore A."/>
            <person name="Fournet J."/>
            <person name="Haruta M."/>
            <person name="Huysman M.J."/>
            <person name="Jenkins B.D."/>
            <person name="Jiroutova K."/>
            <person name="Jorgensen R.E."/>
            <person name="Joubert Y."/>
            <person name="Kaplan A."/>
            <person name="Kroger N."/>
            <person name="Kroth P.G."/>
            <person name="La Roche J."/>
            <person name="Lindquist E."/>
            <person name="Lommer M."/>
            <person name="Martin-Jezequel V."/>
            <person name="Lopez P.J."/>
            <person name="Lucas S."/>
            <person name="Mangogna M."/>
            <person name="McGinnis K."/>
            <person name="Medlin L.K."/>
            <person name="Montsant A."/>
            <person name="Oudot-Le Secq M.P."/>
            <person name="Napoli C."/>
            <person name="Obornik M."/>
            <person name="Parker M.S."/>
            <person name="Petit J.L."/>
            <person name="Porcel B.M."/>
            <person name="Poulsen N."/>
            <person name="Robison M."/>
            <person name="Rychlewski L."/>
            <person name="Rynearson T.A."/>
            <person name="Schmutz J."/>
            <person name="Shapiro H."/>
            <person name="Siaut M."/>
            <person name="Stanley M."/>
            <person name="Sussman M.R."/>
            <person name="Taylor A.R."/>
            <person name="Vardi A."/>
            <person name="von Dassow P."/>
            <person name="Vyverman W."/>
            <person name="Willis A."/>
            <person name="Wyrwicz L.S."/>
            <person name="Rokhsar D.S."/>
            <person name="Weissenbach J."/>
            <person name="Armbrust E.V."/>
            <person name="Green B.R."/>
            <person name="Van de Peer Y."/>
            <person name="Grigoriev I.V."/>
        </authorList>
    </citation>
    <scope>NUCLEOTIDE SEQUENCE [LARGE SCALE GENOMIC DNA]</scope>
    <source>
        <strain evidence="1 2">CCAP 1055/1</strain>
    </source>
</reference>
<evidence type="ECO:0000313" key="2">
    <source>
        <dbReference type="Proteomes" id="UP000000759"/>
    </source>
</evidence>
<dbReference type="Proteomes" id="UP000000759">
    <property type="component" value="Chromosome 2"/>
</dbReference>
<proteinExistence type="predicted"/>
<name>B7FT23_PHATC</name>
<dbReference type="GeneID" id="7197224"/>
<protein>
    <submittedName>
        <fullName evidence="1">Uncharacterized protein</fullName>
    </submittedName>
</protein>
<accession>B7FT23</accession>
<dbReference type="InParanoid" id="B7FT23"/>